<accession>A0ABN9PLA7</accession>
<dbReference type="EMBL" id="CAUYUJ010000767">
    <property type="protein sequence ID" value="CAK0792427.1"/>
    <property type="molecule type" value="Genomic_DNA"/>
</dbReference>
<evidence type="ECO:0000256" key="2">
    <source>
        <dbReference type="SAM" id="Phobius"/>
    </source>
</evidence>
<reference evidence="3" key="1">
    <citation type="submission" date="2023-10" db="EMBL/GenBank/DDBJ databases">
        <authorList>
            <person name="Chen Y."/>
            <person name="Shah S."/>
            <person name="Dougan E. K."/>
            <person name="Thang M."/>
            <person name="Chan C."/>
        </authorList>
    </citation>
    <scope>NUCLEOTIDE SEQUENCE [LARGE SCALE GENOMIC DNA]</scope>
</reference>
<evidence type="ECO:0000256" key="1">
    <source>
        <dbReference type="SAM" id="MobiDB-lite"/>
    </source>
</evidence>
<sequence length="200" mass="22555">MECASCRGLGDAVYHPRRMYIAGIWSFESLAYLRFTWKLYKTPGFRYGVGLMCIGPVLLPLLWMSQILLFGLQSQWSVLGESVPSGFLLLFSLDFLAFPTTPVHEWPRNSEQLASTQFRRSVLHLFLGGNNNFGVKLMDALWTAQHGDLSRLERYLADPGQARAVLELCCLEQQAEAEKKHRLSRRKGAAGTEDGDEPAE</sequence>
<keyword evidence="4" id="KW-1185">Reference proteome</keyword>
<feature type="transmembrane region" description="Helical" evidence="2">
    <location>
        <begin position="49"/>
        <end position="72"/>
    </location>
</feature>
<keyword evidence="2" id="KW-1133">Transmembrane helix</keyword>
<feature type="region of interest" description="Disordered" evidence="1">
    <location>
        <begin position="177"/>
        <end position="200"/>
    </location>
</feature>
<keyword evidence="2" id="KW-0472">Membrane</keyword>
<keyword evidence="2" id="KW-0812">Transmembrane</keyword>
<gene>
    <name evidence="3" type="ORF">PCOR1329_LOCUS3009</name>
</gene>
<comment type="caution">
    <text evidence="3">The sequence shown here is derived from an EMBL/GenBank/DDBJ whole genome shotgun (WGS) entry which is preliminary data.</text>
</comment>
<evidence type="ECO:0000313" key="4">
    <source>
        <dbReference type="Proteomes" id="UP001189429"/>
    </source>
</evidence>
<proteinExistence type="predicted"/>
<evidence type="ECO:0000313" key="3">
    <source>
        <dbReference type="EMBL" id="CAK0792427.1"/>
    </source>
</evidence>
<name>A0ABN9PLA7_9DINO</name>
<organism evidence="3 4">
    <name type="scientific">Prorocentrum cordatum</name>
    <dbReference type="NCBI Taxonomy" id="2364126"/>
    <lineage>
        <taxon>Eukaryota</taxon>
        <taxon>Sar</taxon>
        <taxon>Alveolata</taxon>
        <taxon>Dinophyceae</taxon>
        <taxon>Prorocentrales</taxon>
        <taxon>Prorocentraceae</taxon>
        <taxon>Prorocentrum</taxon>
    </lineage>
</organism>
<dbReference type="Proteomes" id="UP001189429">
    <property type="component" value="Unassembled WGS sequence"/>
</dbReference>
<protein>
    <submittedName>
        <fullName evidence="3">Uncharacterized protein</fullName>
    </submittedName>
</protein>